<dbReference type="RefSeq" id="WP_097174225.1">
    <property type="nucleotide sequence ID" value="NZ_OBML01000003.1"/>
</dbReference>
<feature type="domain" description="Helicase ATP-binding" evidence="2">
    <location>
        <begin position="440"/>
        <end position="625"/>
    </location>
</feature>
<evidence type="ECO:0000313" key="5">
    <source>
        <dbReference type="Proteomes" id="UP000219331"/>
    </source>
</evidence>
<keyword evidence="1" id="KW-0175">Coiled coil</keyword>
<dbReference type="PANTHER" id="PTHR47396:SF1">
    <property type="entry name" value="ATP-DEPENDENT HELICASE IRC3-RELATED"/>
    <property type="match status" value="1"/>
</dbReference>
<dbReference type="GO" id="GO:0005524">
    <property type="term" value="F:ATP binding"/>
    <property type="evidence" value="ECO:0007669"/>
    <property type="project" value="InterPro"/>
</dbReference>
<dbReference type="Pfam" id="PF00271">
    <property type="entry name" value="Helicase_C"/>
    <property type="match status" value="1"/>
</dbReference>
<dbReference type="Pfam" id="PF04851">
    <property type="entry name" value="ResIII"/>
    <property type="match status" value="1"/>
</dbReference>
<gene>
    <name evidence="4" type="ORF">SAMN05421512_10348</name>
</gene>
<dbReference type="PROSITE" id="PS51194">
    <property type="entry name" value="HELICASE_CTER"/>
    <property type="match status" value="1"/>
</dbReference>
<sequence>MASTNFDHLKDLSAELHRLGVLAERFFTEDANTSLLKSRQFSEFMVKEIAALSGVYEPDARETTNDILRRLVTRQIIPREVADVFHALRRRGNAAAHEFGGSASDALSALKFCRTLGVWYRRTYGRDPNFSAAPFVPPASPDQADEKLQAELEVLRQRVRNAEAELASLNASTEELAKARQAAEELARQASEESAVWEETALENEATRAALEAQLRDLQAKAETEPDQQQLTIRQAARQAAGRMDLDEADTRVLIDVQLTEMGWEADTATLRYARGTRPEKGRNLAIAEWPTDSGNVDYALFVGLTCVGVVEAKRESVDVPGALKQAERYARSIRLAPENLQEGAPWSDGLEAPFQVPFAIAANGRPFVQQWLTRSGIWHRDLRRPQNHARALSRWFAPRDLLAKLETDVDAAAQGLAEEVFGKGKLRPYQEEAVYSIEAAIEAGSREVLVSMATGTGKTRTSIALMYRLLKHKRFRRILFLVDRTALGKQTQDALETTEIEGMLNFAQIYKVAGLDQRFPGPDDQVQVATVQAMIARILNEPDPAQRPTPGMYDCIIVDEAHRGYTLDAELREGDIGFRDIADYQSAYRQVLDYFDAVKIALTATPALHTREIFGHPVYRYGYRQAVIEGYLVDHLPPKRIVTALAEAGIHFNGGEEVEIIDPRSGQIDLFDLPDDITLDYDLAAFNRRVYPEAFNRVVCQAIAAEIPPDSPGKTLIFAARDSHADDVVRLLKEALADEYGAAAVPDAMVQKITGRVDNAQDLILKFRNDSLPKYVVTVDLLTTGIDIPSICNLVFLRRVRSRILYDQMIGRATRLCPEIGKEQFRIFDAVDLYAKLQDMTDMRPVVVKPNISLTQLVADLEAAPGEEDRNWVAGQVIVRMRALAGRIDEETREAFERHTGSPPEQAIQDLSSRSGAEVKAWLDAHPRAVELLERPAERREAGPGRGNGIVIAPHEDELLRIEEIFGEGTTPEDYIEGFETFVRDNMNTLPALVAVTQRPRELTRKELAELAGLLDDRHFSERMLRAAYGRARNADIAAHIIGFVRQAALGDPLVPYAQRVEAAVQRLEAQREWTPKQKEWLRRIGRALKDRPVADPSLLDQGAFADKGGFRRIAREFDDRLDDVLKDLNEAIWTTPAA</sequence>
<feature type="coiled-coil region" evidence="1">
    <location>
        <begin position="145"/>
        <end position="221"/>
    </location>
</feature>
<dbReference type="GO" id="GO:0006304">
    <property type="term" value="P:DNA modification"/>
    <property type="evidence" value="ECO:0007669"/>
    <property type="project" value="InterPro"/>
</dbReference>
<dbReference type="InterPro" id="IPR027417">
    <property type="entry name" value="P-loop_NTPase"/>
</dbReference>
<evidence type="ECO:0000259" key="3">
    <source>
        <dbReference type="PROSITE" id="PS51194"/>
    </source>
</evidence>
<dbReference type="CDD" id="cd18032">
    <property type="entry name" value="DEXHc_RE_I_III_res"/>
    <property type="match status" value="1"/>
</dbReference>
<dbReference type="CDD" id="cd18799">
    <property type="entry name" value="SF2_C_EcoAI-like"/>
    <property type="match status" value="1"/>
</dbReference>
<organism evidence="4 5">
    <name type="scientific">Stappia indica</name>
    <dbReference type="NCBI Taxonomy" id="538381"/>
    <lineage>
        <taxon>Bacteria</taxon>
        <taxon>Pseudomonadati</taxon>
        <taxon>Pseudomonadota</taxon>
        <taxon>Alphaproteobacteria</taxon>
        <taxon>Hyphomicrobiales</taxon>
        <taxon>Stappiaceae</taxon>
        <taxon>Stappia</taxon>
    </lineage>
</organism>
<accession>A0A285RXT2</accession>
<dbReference type="Proteomes" id="UP000219331">
    <property type="component" value="Unassembled WGS sequence"/>
</dbReference>
<dbReference type="Pfam" id="PF13643">
    <property type="entry name" value="DUF4145"/>
    <property type="match status" value="1"/>
</dbReference>
<dbReference type="InterPro" id="IPR006935">
    <property type="entry name" value="Helicase/UvrB_N"/>
</dbReference>
<dbReference type="NCBIfam" id="NF008521">
    <property type="entry name" value="PRK11448.1"/>
    <property type="match status" value="1"/>
</dbReference>
<dbReference type="InterPro" id="IPR050742">
    <property type="entry name" value="Helicase_Restrict-Modif_Enz"/>
</dbReference>
<proteinExistence type="predicted"/>
<dbReference type="InterPro" id="IPR025285">
    <property type="entry name" value="DUF4145"/>
</dbReference>
<dbReference type="PANTHER" id="PTHR47396">
    <property type="entry name" value="TYPE I RESTRICTION ENZYME ECOKI R PROTEIN"/>
    <property type="match status" value="1"/>
</dbReference>
<dbReference type="Pfam" id="PF08463">
    <property type="entry name" value="EcoEI_R_C"/>
    <property type="match status" value="1"/>
</dbReference>
<dbReference type="EMBL" id="OBML01000003">
    <property type="protein sequence ID" value="SOB99107.1"/>
    <property type="molecule type" value="Genomic_DNA"/>
</dbReference>
<dbReference type="SUPFAM" id="SSF52540">
    <property type="entry name" value="P-loop containing nucleoside triphosphate hydrolases"/>
    <property type="match status" value="1"/>
</dbReference>
<dbReference type="InterPro" id="IPR001650">
    <property type="entry name" value="Helicase_C-like"/>
</dbReference>
<name>A0A285RXT2_9HYPH</name>
<dbReference type="InterPro" id="IPR013670">
    <property type="entry name" value="EcoEI_R_C_dom"/>
</dbReference>
<dbReference type="GO" id="GO:0005829">
    <property type="term" value="C:cytosol"/>
    <property type="evidence" value="ECO:0007669"/>
    <property type="project" value="TreeGrafter"/>
</dbReference>
<dbReference type="Gene3D" id="3.90.1570.30">
    <property type="match status" value="1"/>
</dbReference>
<evidence type="ECO:0000313" key="4">
    <source>
        <dbReference type="EMBL" id="SOB99107.1"/>
    </source>
</evidence>
<dbReference type="PROSITE" id="PS51192">
    <property type="entry name" value="HELICASE_ATP_BIND_1"/>
    <property type="match status" value="1"/>
</dbReference>
<reference evidence="4 5" key="1">
    <citation type="submission" date="2017-08" db="EMBL/GenBank/DDBJ databases">
        <authorList>
            <person name="de Groot N.N."/>
        </authorList>
    </citation>
    <scope>NUCLEOTIDE SEQUENCE [LARGE SCALE GENOMIC DNA]</scope>
    <source>
        <strain evidence="4 5">USBA 352</strain>
    </source>
</reference>
<dbReference type="InterPro" id="IPR014001">
    <property type="entry name" value="Helicase_ATP-bd"/>
</dbReference>
<dbReference type="GO" id="GO:0003677">
    <property type="term" value="F:DNA binding"/>
    <property type="evidence" value="ECO:0007669"/>
    <property type="project" value="InterPro"/>
</dbReference>
<feature type="domain" description="Helicase C-terminal" evidence="3">
    <location>
        <begin position="700"/>
        <end position="857"/>
    </location>
</feature>
<keyword evidence="5" id="KW-1185">Reference proteome</keyword>
<protein>
    <submittedName>
        <fullName evidence="4">Type I restriction enzyme, R subunit</fullName>
    </submittedName>
</protein>
<dbReference type="Gene3D" id="3.40.50.300">
    <property type="entry name" value="P-loop containing nucleotide triphosphate hydrolases"/>
    <property type="match status" value="2"/>
</dbReference>
<evidence type="ECO:0000256" key="1">
    <source>
        <dbReference type="SAM" id="Coils"/>
    </source>
</evidence>
<evidence type="ECO:0000259" key="2">
    <source>
        <dbReference type="PROSITE" id="PS51192"/>
    </source>
</evidence>
<dbReference type="SMART" id="SM00490">
    <property type="entry name" value="HELICc"/>
    <property type="match status" value="1"/>
</dbReference>
<dbReference type="SMART" id="SM00487">
    <property type="entry name" value="DEXDc"/>
    <property type="match status" value="1"/>
</dbReference>
<dbReference type="AlphaFoldDB" id="A0A285RXT2"/>
<dbReference type="GO" id="GO:0016787">
    <property type="term" value="F:hydrolase activity"/>
    <property type="evidence" value="ECO:0007669"/>
    <property type="project" value="InterPro"/>
</dbReference>
<dbReference type="OrthoDB" id="9803459at2"/>